<proteinExistence type="predicted"/>
<dbReference type="EnsemblBacteria" id="ABF39761">
    <property type="protein sequence ID" value="ABF39761"/>
    <property type="gene ID" value="Acid345_0756"/>
</dbReference>
<evidence type="ECO:0000313" key="2">
    <source>
        <dbReference type="EMBL" id="ABF39761.1"/>
    </source>
</evidence>
<dbReference type="KEGG" id="aba:Acid345_0756"/>
<feature type="domain" description="DUF4440" evidence="1">
    <location>
        <begin position="7"/>
        <end position="114"/>
    </location>
</feature>
<dbReference type="Pfam" id="PF14534">
    <property type="entry name" value="DUF4440"/>
    <property type="match status" value="1"/>
</dbReference>
<gene>
    <name evidence="2" type="ordered locus">Acid345_0756</name>
</gene>
<accession>Q1ITN9</accession>
<dbReference type="RefSeq" id="WP_011521563.1">
    <property type="nucleotide sequence ID" value="NC_008009.1"/>
</dbReference>
<keyword evidence="3" id="KW-1185">Reference proteome</keyword>
<dbReference type="EMBL" id="CP000360">
    <property type="protein sequence ID" value="ABF39761.1"/>
    <property type="molecule type" value="Genomic_DNA"/>
</dbReference>
<organism evidence="2 3">
    <name type="scientific">Koribacter versatilis (strain Ellin345)</name>
    <dbReference type="NCBI Taxonomy" id="204669"/>
    <lineage>
        <taxon>Bacteria</taxon>
        <taxon>Pseudomonadati</taxon>
        <taxon>Acidobacteriota</taxon>
        <taxon>Terriglobia</taxon>
        <taxon>Terriglobales</taxon>
        <taxon>Candidatus Korobacteraceae</taxon>
        <taxon>Candidatus Korobacter</taxon>
    </lineage>
</organism>
<reference evidence="2 3" key="1">
    <citation type="journal article" date="2009" name="Appl. Environ. Microbiol.">
        <title>Three genomes from the phylum Acidobacteria provide insight into the lifestyles of these microorganisms in soils.</title>
        <authorList>
            <person name="Ward N.L."/>
            <person name="Challacombe J.F."/>
            <person name="Janssen P.H."/>
            <person name="Henrissat B."/>
            <person name="Coutinho P.M."/>
            <person name="Wu M."/>
            <person name="Xie G."/>
            <person name="Haft D.H."/>
            <person name="Sait M."/>
            <person name="Badger J."/>
            <person name="Barabote R.D."/>
            <person name="Bradley B."/>
            <person name="Brettin T.S."/>
            <person name="Brinkac L.M."/>
            <person name="Bruce D."/>
            <person name="Creasy T."/>
            <person name="Daugherty S.C."/>
            <person name="Davidsen T.M."/>
            <person name="DeBoy R.T."/>
            <person name="Detter J.C."/>
            <person name="Dodson R.J."/>
            <person name="Durkin A.S."/>
            <person name="Ganapathy A."/>
            <person name="Gwinn-Giglio M."/>
            <person name="Han C.S."/>
            <person name="Khouri H."/>
            <person name="Kiss H."/>
            <person name="Kothari S.P."/>
            <person name="Madupu R."/>
            <person name="Nelson K.E."/>
            <person name="Nelson W.C."/>
            <person name="Paulsen I."/>
            <person name="Penn K."/>
            <person name="Ren Q."/>
            <person name="Rosovitz M.J."/>
            <person name="Selengut J.D."/>
            <person name="Shrivastava S."/>
            <person name="Sullivan S.A."/>
            <person name="Tapia R."/>
            <person name="Thompson L.S."/>
            <person name="Watkins K.L."/>
            <person name="Yang Q."/>
            <person name="Yu C."/>
            <person name="Zafar N."/>
            <person name="Zhou L."/>
            <person name="Kuske C.R."/>
        </authorList>
    </citation>
    <scope>NUCLEOTIDE SEQUENCE [LARGE SCALE GENOMIC DNA]</scope>
    <source>
        <strain evidence="2 3">Ellin345</strain>
    </source>
</reference>
<dbReference type="SUPFAM" id="SSF54427">
    <property type="entry name" value="NTF2-like"/>
    <property type="match status" value="1"/>
</dbReference>
<dbReference type="AlphaFoldDB" id="Q1ITN9"/>
<dbReference type="InterPro" id="IPR032710">
    <property type="entry name" value="NTF2-like_dom_sf"/>
</dbReference>
<evidence type="ECO:0000313" key="3">
    <source>
        <dbReference type="Proteomes" id="UP000002432"/>
    </source>
</evidence>
<dbReference type="HOGENOM" id="CLU_1883008_0_0_0"/>
<sequence length="135" mass="15134">MDQQVKEFFLKYEQANAGSDLSGIDGLYADTFMFGGPKGVQAVRKEDFLRVAPKMKERFSSMGLSETQLQAVETKPLDSTYLLATVVWRMKVRGESGSKDIDARATYILVRGHGDVLSIIFQIDHQDLASVIQER</sequence>
<dbReference type="Gene3D" id="3.10.450.50">
    <property type="match status" value="1"/>
</dbReference>
<dbReference type="InterPro" id="IPR027843">
    <property type="entry name" value="DUF4440"/>
</dbReference>
<name>Q1ITN9_KORVE</name>
<evidence type="ECO:0000259" key="1">
    <source>
        <dbReference type="Pfam" id="PF14534"/>
    </source>
</evidence>
<dbReference type="Proteomes" id="UP000002432">
    <property type="component" value="Chromosome"/>
</dbReference>
<protein>
    <recommendedName>
        <fullName evidence="1">DUF4440 domain-containing protein</fullName>
    </recommendedName>
</protein>